<dbReference type="PROSITE" id="PS52050">
    <property type="entry name" value="WYL"/>
    <property type="match status" value="1"/>
</dbReference>
<keyword evidence="3" id="KW-1185">Reference proteome</keyword>
<evidence type="ECO:0000313" key="3">
    <source>
        <dbReference type="Proteomes" id="UP000295777"/>
    </source>
</evidence>
<dbReference type="EMBL" id="SMFV01000006">
    <property type="protein sequence ID" value="TCK02857.1"/>
    <property type="molecule type" value="Genomic_DNA"/>
</dbReference>
<gene>
    <name evidence="2" type="ORF">CLV27_1564</name>
</gene>
<dbReference type="RefSeq" id="WP_132527507.1">
    <property type="nucleotide sequence ID" value="NZ_SMFV01000006.1"/>
</dbReference>
<organism evidence="2 3">
    <name type="scientific">Phorcysia thermohydrogeniphila</name>
    <dbReference type="NCBI Taxonomy" id="936138"/>
    <lineage>
        <taxon>Bacteria</taxon>
        <taxon>Pseudomonadati</taxon>
        <taxon>Aquificota</taxon>
        <taxon>Aquificia</taxon>
        <taxon>Desulfurobacteriales</taxon>
        <taxon>Desulfurobacteriaceae</taxon>
        <taxon>Phorcysia</taxon>
    </lineage>
</organism>
<protein>
    <submittedName>
        <fullName evidence="2">WYL domain-containing protein</fullName>
    </submittedName>
</protein>
<name>A0A4R1G4I0_9BACT</name>
<sequence length="358" mass="42926">MKKITLILEILKLLSENGDRFLSTTDIYKELKRRGVLGEGKAERKRLQRALSDLYKEGYVEKKSDNLRGKKPQDWKLNIEAFPYLISYTEEELISLFTLVSFVPKKYRQLPILEPALNAINRFGKFLDSEEKEIAKESFDYLPLPVERYNRVEKETLELIFKAIIQRRALIVSYKSKQIKILPIKIFHYNGTFYLLALDGKTKKLRTFLVMMLKAYGLTEETYPLFYWKRYKDTFFTFPEKPFIFKVELPPDYTAYCRPEHELYLYPTQFHLKSDKEKTLVWLVGYASYRFVSWLILDEVKALYPPSEEDIELAKQKRLKRIYPDLSLDLSKNLVRYRVFLKELRRFFEVRKKLFKNL</sequence>
<accession>A0A4R1G4I0</accession>
<dbReference type="InterPro" id="IPR026881">
    <property type="entry name" value="WYL_dom"/>
</dbReference>
<dbReference type="Pfam" id="PF13280">
    <property type="entry name" value="WYL"/>
    <property type="match status" value="1"/>
</dbReference>
<comment type="caution">
    <text evidence="2">The sequence shown here is derived from an EMBL/GenBank/DDBJ whole genome shotgun (WGS) entry which is preliminary data.</text>
</comment>
<evidence type="ECO:0000313" key="2">
    <source>
        <dbReference type="EMBL" id="TCK02857.1"/>
    </source>
</evidence>
<dbReference type="OrthoDB" id="12749at2"/>
<dbReference type="AlphaFoldDB" id="A0A4R1G4I0"/>
<feature type="domain" description="WYL" evidence="1">
    <location>
        <begin position="155"/>
        <end position="210"/>
    </location>
</feature>
<dbReference type="Proteomes" id="UP000295777">
    <property type="component" value="Unassembled WGS sequence"/>
</dbReference>
<evidence type="ECO:0000259" key="1">
    <source>
        <dbReference type="Pfam" id="PF13280"/>
    </source>
</evidence>
<proteinExistence type="predicted"/>
<reference evidence="2 3" key="1">
    <citation type="submission" date="2019-03" db="EMBL/GenBank/DDBJ databases">
        <title>Genomic Encyclopedia of Archaeal and Bacterial Type Strains, Phase II (KMG-II): from individual species to whole genera.</title>
        <authorList>
            <person name="Goeker M."/>
        </authorList>
    </citation>
    <scope>NUCLEOTIDE SEQUENCE [LARGE SCALE GENOMIC DNA]</scope>
    <source>
        <strain evidence="2 3">DSM 24425</strain>
    </source>
</reference>